<evidence type="ECO:0000256" key="1">
    <source>
        <dbReference type="SAM" id="MobiDB-lite"/>
    </source>
</evidence>
<dbReference type="Proteomes" id="UP001281614">
    <property type="component" value="Unassembled WGS sequence"/>
</dbReference>
<proteinExistence type="predicted"/>
<evidence type="ECO:0000313" key="2">
    <source>
        <dbReference type="EMBL" id="KAK2729040.1"/>
    </source>
</evidence>
<reference evidence="2" key="1">
    <citation type="submission" date="2023-02" db="EMBL/GenBank/DDBJ databases">
        <title>Colletotrichum kahawae CIFC_Que2 genome sequencing and assembly.</title>
        <authorList>
            <person name="Baroncelli R."/>
        </authorList>
    </citation>
    <scope>NUCLEOTIDE SEQUENCE</scope>
    <source>
        <strain evidence="2">CIFC_Que2</strain>
    </source>
</reference>
<feature type="region of interest" description="Disordered" evidence="1">
    <location>
        <begin position="68"/>
        <end position="89"/>
    </location>
</feature>
<dbReference type="AlphaFoldDB" id="A0AAD9XX64"/>
<keyword evidence="3" id="KW-1185">Reference proteome</keyword>
<feature type="compositionally biased region" description="Basic and acidic residues" evidence="1">
    <location>
        <begin position="74"/>
        <end position="88"/>
    </location>
</feature>
<accession>A0AAD9XX64</accession>
<evidence type="ECO:0000313" key="3">
    <source>
        <dbReference type="Proteomes" id="UP001281614"/>
    </source>
</evidence>
<gene>
    <name evidence="2" type="ORF">CKAH01_10611</name>
</gene>
<sequence length="458" mass="48883">MTQPTRQPKHPHKYPVNRVRLTLGVWCSAALKAPARPEVQGQPGTGPGTETGTGIAGEIAGARSSLLVPPADTHTGESKSNLRLDQRKAQASPPLLQPAQNITYPSAKAAHPGLPQFPAATQLCRAPLRDAVTPAKGVEAQGVFVDRPKAAFGAIQRRGVAFLAGREAGVEDMSQKRTHCRTNSSHTTPSLLPSITVIAHEISVCHYPEVVALHNGISAPSRFAISHDQESRSLFDSAPSPSPSSPSLPPSCSSEFPNIAPPNPRLHLIAAQRTRGTIHPDSRKATRRVSSCVFQESHHVSILNTHRPRERLALPTDFSPKSKLQRPSFVQKPEGPRHGRPPRPPPPSPDSVPGIWLTQPALPPRRLLRNLAGTVGAARDVTEAKPARPLPAVPAEGTYAVSTLQLLVLIRCHKHRRHLDAEDIVRRGTAASAGGAGASARKITHPEAPSAANLSTSL</sequence>
<feature type="region of interest" description="Disordered" evidence="1">
    <location>
        <begin position="432"/>
        <end position="458"/>
    </location>
</feature>
<organism evidence="2 3">
    <name type="scientific">Colletotrichum kahawae</name>
    <name type="common">Coffee berry disease fungus</name>
    <dbReference type="NCBI Taxonomy" id="34407"/>
    <lineage>
        <taxon>Eukaryota</taxon>
        <taxon>Fungi</taxon>
        <taxon>Dikarya</taxon>
        <taxon>Ascomycota</taxon>
        <taxon>Pezizomycotina</taxon>
        <taxon>Sordariomycetes</taxon>
        <taxon>Hypocreomycetidae</taxon>
        <taxon>Glomerellales</taxon>
        <taxon>Glomerellaceae</taxon>
        <taxon>Colletotrichum</taxon>
        <taxon>Colletotrichum gloeosporioides species complex</taxon>
    </lineage>
</organism>
<feature type="region of interest" description="Disordered" evidence="1">
    <location>
        <begin position="35"/>
        <end position="55"/>
    </location>
</feature>
<feature type="compositionally biased region" description="Pro residues" evidence="1">
    <location>
        <begin position="240"/>
        <end position="249"/>
    </location>
</feature>
<protein>
    <submittedName>
        <fullName evidence="2">Uncharacterized protein</fullName>
    </submittedName>
</protein>
<feature type="region of interest" description="Disordered" evidence="1">
    <location>
        <begin position="315"/>
        <end position="358"/>
    </location>
</feature>
<feature type="compositionally biased region" description="Gly residues" evidence="1">
    <location>
        <begin position="43"/>
        <end position="55"/>
    </location>
</feature>
<dbReference type="EMBL" id="VYYT01000854">
    <property type="protein sequence ID" value="KAK2729040.1"/>
    <property type="molecule type" value="Genomic_DNA"/>
</dbReference>
<comment type="caution">
    <text evidence="2">The sequence shown here is derived from an EMBL/GenBank/DDBJ whole genome shotgun (WGS) entry which is preliminary data.</text>
</comment>
<name>A0AAD9XX64_COLKA</name>
<feature type="region of interest" description="Disordered" evidence="1">
    <location>
        <begin position="230"/>
        <end position="263"/>
    </location>
</feature>